<dbReference type="EMBL" id="MBEW02000019">
    <property type="protein sequence ID" value="RDY20814.1"/>
    <property type="molecule type" value="Genomic_DNA"/>
</dbReference>
<evidence type="ECO:0000313" key="5">
    <source>
        <dbReference type="Proteomes" id="UP000093352"/>
    </source>
</evidence>
<proteinExistence type="predicted"/>
<keyword evidence="3" id="KW-0812">Transmembrane</keyword>
<evidence type="ECO:0008006" key="6">
    <source>
        <dbReference type="Google" id="ProtNLM"/>
    </source>
</evidence>
<dbReference type="PROSITE" id="PS51450">
    <property type="entry name" value="LRR"/>
    <property type="match status" value="1"/>
</dbReference>
<keyword evidence="5" id="KW-1185">Reference proteome</keyword>
<dbReference type="Gene3D" id="3.80.10.10">
    <property type="entry name" value="Ribonuclease Inhibitor"/>
    <property type="match status" value="2"/>
</dbReference>
<dbReference type="SUPFAM" id="SSF52058">
    <property type="entry name" value="L domain-like"/>
    <property type="match status" value="1"/>
</dbReference>
<keyword evidence="3" id="KW-0472">Membrane</keyword>
<dbReference type="InterPro" id="IPR001611">
    <property type="entry name" value="Leu-rich_rpt"/>
</dbReference>
<name>A0A371IK29_9FIRM</name>
<comment type="caution">
    <text evidence="4">The sequence shown here is derived from an EMBL/GenBank/DDBJ whole genome shotgun (WGS) entry which is preliminary data.</text>
</comment>
<evidence type="ECO:0000256" key="3">
    <source>
        <dbReference type="SAM" id="Phobius"/>
    </source>
</evidence>
<gene>
    <name evidence="4" type="ORF">BBG48_007930</name>
</gene>
<keyword evidence="2" id="KW-0677">Repeat</keyword>
<keyword evidence="1" id="KW-0433">Leucine-rich repeat</keyword>
<dbReference type="InterPro" id="IPR050836">
    <property type="entry name" value="SDS22/Internalin_LRR"/>
</dbReference>
<dbReference type="STRING" id="1871336.BBG48_08575"/>
<dbReference type="Proteomes" id="UP000093352">
    <property type="component" value="Unassembled WGS sequence"/>
</dbReference>
<dbReference type="InterPro" id="IPR032675">
    <property type="entry name" value="LRR_dom_sf"/>
</dbReference>
<keyword evidence="3" id="KW-1133">Transmembrane helix</keyword>
<dbReference type="PANTHER" id="PTHR46652:SF3">
    <property type="entry name" value="LEUCINE-RICH REPEAT-CONTAINING PROTEIN 9"/>
    <property type="match status" value="1"/>
</dbReference>
<dbReference type="RefSeq" id="WP_068912916.1">
    <property type="nucleotide sequence ID" value="NZ_MBEW02000019.1"/>
</dbReference>
<dbReference type="AlphaFoldDB" id="A0A371IK29"/>
<evidence type="ECO:0000313" key="4">
    <source>
        <dbReference type="EMBL" id="RDY20814.1"/>
    </source>
</evidence>
<dbReference type="Gene3D" id="2.20.28.30">
    <property type="entry name" value="RNA polymerase ii, chain L"/>
    <property type="match status" value="1"/>
</dbReference>
<protein>
    <recommendedName>
        <fullName evidence="6">Leucine-rich repeat domain-containing protein</fullName>
    </recommendedName>
</protein>
<evidence type="ECO:0000256" key="2">
    <source>
        <dbReference type="ARBA" id="ARBA00022737"/>
    </source>
</evidence>
<feature type="transmembrane region" description="Helical" evidence="3">
    <location>
        <begin position="66"/>
        <end position="85"/>
    </location>
</feature>
<organism evidence="4 5">
    <name type="scientific">Criibacterium bergeronii</name>
    <dbReference type="NCBI Taxonomy" id="1871336"/>
    <lineage>
        <taxon>Bacteria</taxon>
        <taxon>Bacillati</taxon>
        <taxon>Bacillota</taxon>
        <taxon>Clostridia</taxon>
        <taxon>Peptostreptococcales</taxon>
        <taxon>Filifactoraceae</taxon>
        <taxon>Criibacterium</taxon>
    </lineage>
</organism>
<evidence type="ECO:0000256" key="1">
    <source>
        <dbReference type="ARBA" id="ARBA00022614"/>
    </source>
</evidence>
<sequence length="661" mass="74882">MKLIDIKCPSCGAPIKLDKTEGTVQCPYCNASFYIDKEEKVPDTVNINIHNYARENKKVNSVVSPLILKIAVILFWVLFINFMFFQRTPTTQKVEKAEKHSTYIEVPKSEPFRDFVYELYGKGADNITKDDYAKLSYLMVDKAENDDEADWIFSYSYKVDSDGLPIDEQKIMVDGTASLQVRDFQAFTGLISAGYGANGDYNWDGEEPHEKNRKIDFKNLTDLKFFVSEGQHFGEIKNYFAEPANISGLSLASLGNITTQDLETFSNLKHLRLNGRWAENGEQEYWQLLSSLKSLEELDLAFNFDEFSLNFLSSLTNLNKLEITNSDSDNKVSGLEVLYAMPKIEVLKIDGVKQLKVLDFVKNMPLLHNLTIEDCNIADIEPLRDNLAITDFHIYADSDSLKNLSALPTLKSLTKLYIAANGIDRGEMPNLSSLTNLKELTIDAIHTQAIKNMSWLEKLELTYWATFDAQDLARLTGLKELVIKDMVVRGNIFNIIASLPQLTKLEITENDSRDYLDISPLFSSNSIEDLKFSYSYGDDDGRAYVSLSSMPDNTRIKKFEMSSYSIINLDTGDYNSKPLGNFSNEFLSHLKGVEELKISGNQINDLNFVTAMPNLTMLDISDNYVKDIGVLTSCKRLKKLICKDNPIVNYSVMSENVEVIK</sequence>
<dbReference type="PANTHER" id="PTHR46652">
    <property type="entry name" value="LEUCINE-RICH REPEAT AND IQ DOMAIN-CONTAINING PROTEIN 1-RELATED"/>
    <property type="match status" value="1"/>
</dbReference>
<accession>A0A371IK29</accession>
<reference evidence="4 5" key="1">
    <citation type="journal article" date="2016" name="Genome Announc.">
        <title>Draft Genome Sequence of Criibacterium bergeronii gen. nov., sp. nov., Strain CCRI-22567T, Isolated from a Vaginal Sample from a Woman with Bacterial Vaginosis.</title>
        <authorList>
            <person name="Maheux A.F."/>
            <person name="Berube E."/>
            <person name="Boudreau D.K."/>
            <person name="Raymond F."/>
            <person name="Corbeil J."/>
            <person name="Roy P.H."/>
            <person name="Boissinot M."/>
            <person name="Omar R.F."/>
        </authorList>
    </citation>
    <scope>NUCLEOTIDE SEQUENCE [LARGE SCALE GENOMIC DNA]</scope>
    <source>
        <strain evidence="4 5">CCRI-22567</strain>
    </source>
</reference>